<keyword evidence="2" id="KW-1185">Reference proteome</keyword>
<organism evidence="1 2">
    <name type="scientific">Chelonia mydas</name>
    <name type="common">Green sea-turtle</name>
    <name type="synonym">Chelonia agassizi</name>
    <dbReference type="NCBI Taxonomy" id="8469"/>
    <lineage>
        <taxon>Eukaryota</taxon>
        <taxon>Metazoa</taxon>
        <taxon>Chordata</taxon>
        <taxon>Craniata</taxon>
        <taxon>Vertebrata</taxon>
        <taxon>Euteleostomi</taxon>
        <taxon>Archelosauria</taxon>
        <taxon>Testudinata</taxon>
        <taxon>Testudines</taxon>
        <taxon>Cryptodira</taxon>
        <taxon>Durocryptodira</taxon>
        <taxon>Americhelydia</taxon>
        <taxon>Chelonioidea</taxon>
        <taxon>Cheloniidae</taxon>
        <taxon>Chelonia</taxon>
    </lineage>
</organism>
<dbReference type="Proteomes" id="UP000031443">
    <property type="component" value="Unassembled WGS sequence"/>
</dbReference>
<gene>
    <name evidence="1" type="ORF">UY3_08400</name>
</gene>
<dbReference type="EMBL" id="KB532023">
    <property type="protein sequence ID" value="EMP34448.1"/>
    <property type="molecule type" value="Genomic_DNA"/>
</dbReference>
<reference evidence="2" key="1">
    <citation type="journal article" date="2013" name="Nat. Genet.">
        <title>The draft genomes of soft-shell turtle and green sea turtle yield insights into the development and evolution of the turtle-specific body plan.</title>
        <authorList>
            <person name="Wang Z."/>
            <person name="Pascual-Anaya J."/>
            <person name="Zadissa A."/>
            <person name="Li W."/>
            <person name="Niimura Y."/>
            <person name="Huang Z."/>
            <person name="Li C."/>
            <person name="White S."/>
            <person name="Xiong Z."/>
            <person name="Fang D."/>
            <person name="Wang B."/>
            <person name="Ming Y."/>
            <person name="Chen Y."/>
            <person name="Zheng Y."/>
            <person name="Kuraku S."/>
            <person name="Pignatelli M."/>
            <person name="Herrero J."/>
            <person name="Beal K."/>
            <person name="Nozawa M."/>
            <person name="Li Q."/>
            <person name="Wang J."/>
            <person name="Zhang H."/>
            <person name="Yu L."/>
            <person name="Shigenobu S."/>
            <person name="Wang J."/>
            <person name="Liu J."/>
            <person name="Flicek P."/>
            <person name="Searle S."/>
            <person name="Wang J."/>
            <person name="Kuratani S."/>
            <person name="Yin Y."/>
            <person name="Aken B."/>
            <person name="Zhang G."/>
            <person name="Irie N."/>
        </authorList>
    </citation>
    <scope>NUCLEOTIDE SEQUENCE [LARGE SCALE GENOMIC DNA]</scope>
</reference>
<protein>
    <submittedName>
        <fullName evidence="1">Uncharacterized protein</fullName>
    </submittedName>
</protein>
<name>M7BQU1_CHEMY</name>
<evidence type="ECO:0000313" key="2">
    <source>
        <dbReference type="Proteomes" id="UP000031443"/>
    </source>
</evidence>
<sequence>MEWKSINFMKKLIQIKADIIFLSKCKQMDIIPKGLKIIHYVPNPEKAFIVSQILKPEEPIMNMYSDFLYNTDHRTPPSNFFNKAPKLVIYLWVVYTTEWSTGVDWRALCSRFSGSSLDLLNRPSLYRSQQCRSLLSATSGHSAESKTKIIWLSEQKSMSTVKKRDKHTKQMAGGLLIPVSRAVYILK</sequence>
<dbReference type="AlphaFoldDB" id="M7BQU1"/>
<accession>M7BQU1</accession>
<proteinExistence type="predicted"/>
<evidence type="ECO:0000313" key="1">
    <source>
        <dbReference type="EMBL" id="EMP34448.1"/>
    </source>
</evidence>